<evidence type="ECO:0000259" key="17">
    <source>
        <dbReference type="PROSITE" id="PS50112"/>
    </source>
</evidence>
<keyword evidence="5" id="KW-0597">Phosphoprotein</keyword>
<evidence type="ECO:0000256" key="5">
    <source>
        <dbReference type="ARBA" id="ARBA00022553"/>
    </source>
</evidence>
<proteinExistence type="predicted"/>
<keyword evidence="10" id="KW-0067">ATP-binding</keyword>
<dbReference type="CDD" id="cd00075">
    <property type="entry name" value="HATPase"/>
    <property type="match status" value="1"/>
</dbReference>
<evidence type="ECO:0000256" key="6">
    <source>
        <dbReference type="ARBA" id="ARBA00022679"/>
    </source>
</evidence>
<dbReference type="PANTHER" id="PTHR42878:SF7">
    <property type="entry name" value="SENSOR HISTIDINE KINASE GLRK"/>
    <property type="match status" value="1"/>
</dbReference>
<evidence type="ECO:0000256" key="1">
    <source>
        <dbReference type="ARBA" id="ARBA00000085"/>
    </source>
</evidence>
<comment type="subcellular location">
    <subcellularLocation>
        <location evidence="3">Cell membrane</location>
    </subcellularLocation>
    <subcellularLocation>
        <location evidence="2">Membrane</location>
        <topology evidence="2">Multi-pass membrane protein</topology>
    </subcellularLocation>
</comment>
<keyword evidence="13 15" id="KW-0472">Membrane</keyword>
<evidence type="ECO:0000256" key="13">
    <source>
        <dbReference type="ARBA" id="ARBA00023136"/>
    </source>
</evidence>
<evidence type="ECO:0000256" key="12">
    <source>
        <dbReference type="ARBA" id="ARBA00023012"/>
    </source>
</evidence>
<keyword evidence="19" id="KW-1185">Reference proteome</keyword>
<dbReference type="GO" id="GO:0007234">
    <property type="term" value="P:osmosensory signaling via phosphorelay pathway"/>
    <property type="evidence" value="ECO:0007669"/>
    <property type="project" value="TreeGrafter"/>
</dbReference>
<protein>
    <recommendedName>
        <fullName evidence="14">Sensor-like histidine kinase SenX3</fullName>
        <ecNumber evidence="4">2.7.13.3</ecNumber>
    </recommendedName>
</protein>
<dbReference type="OrthoDB" id="9757990at2"/>
<dbReference type="AlphaFoldDB" id="A0A498BX45"/>
<dbReference type="EC" id="2.7.13.3" evidence="4"/>
<evidence type="ECO:0000256" key="9">
    <source>
        <dbReference type="ARBA" id="ARBA00022777"/>
    </source>
</evidence>
<evidence type="ECO:0000256" key="2">
    <source>
        <dbReference type="ARBA" id="ARBA00004141"/>
    </source>
</evidence>
<dbReference type="PROSITE" id="PS50109">
    <property type="entry name" value="HIS_KIN"/>
    <property type="match status" value="1"/>
</dbReference>
<evidence type="ECO:0000256" key="4">
    <source>
        <dbReference type="ARBA" id="ARBA00012438"/>
    </source>
</evidence>
<dbReference type="EMBL" id="RCDB01000003">
    <property type="protein sequence ID" value="RLK48005.1"/>
    <property type="molecule type" value="Genomic_DNA"/>
</dbReference>
<dbReference type="SMART" id="SM00387">
    <property type="entry name" value="HATPase_c"/>
    <property type="match status" value="1"/>
</dbReference>
<evidence type="ECO:0000256" key="14">
    <source>
        <dbReference type="ARBA" id="ARBA00039401"/>
    </source>
</evidence>
<dbReference type="InterPro" id="IPR036890">
    <property type="entry name" value="HATPase_C_sf"/>
</dbReference>
<dbReference type="InterPro" id="IPR036097">
    <property type="entry name" value="HisK_dim/P_sf"/>
</dbReference>
<dbReference type="GO" id="GO:0030295">
    <property type="term" value="F:protein kinase activator activity"/>
    <property type="evidence" value="ECO:0007669"/>
    <property type="project" value="TreeGrafter"/>
</dbReference>
<evidence type="ECO:0000256" key="15">
    <source>
        <dbReference type="SAM" id="Phobius"/>
    </source>
</evidence>
<dbReference type="RefSeq" id="WP_121060465.1">
    <property type="nucleotide sequence ID" value="NZ_RCDB01000003.1"/>
</dbReference>
<feature type="transmembrane region" description="Helical" evidence="15">
    <location>
        <begin position="152"/>
        <end position="170"/>
    </location>
</feature>
<evidence type="ECO:0000256" key="7">
    <source>
        <dbReference type="ARBA" id="ARBA00022692"/>
    </source>
</evidence>
<reference evidence="18 19" key="1">
    <citation type="journal article" date="2015" name="Stand. Genomic Sci.">
        <title>Genomic Encyclopedia of Bacterial and Archaeal Type Strains, Phase III: the genomes of soil and plant-associated and newly described type strains.</title>
        <authorList>
            <person name="Whitman W.B."/>
            <person name="Woyke T."/>
            <person name="Klenk H.P."/>
            <person name="Zhou Y."/>
            <person name="Lilburn T.G."/>
            <person name="Beck B.J."/>
            <person name="De Vos P."/>
            <person name="Vandamme P."/>
            <person name="Eisen J.A."/>
            <person name="Garrity G."/>
            <person name="Hugenholtz P."/>
            <person name="Kyrpides N.C."/>
        </authorList>
    </citation>
    <scope>NUCLEOTIDE SEQUENCE [LARGE SCALE GENOMIC DNA]</scope>
    <source>
        <strain evidence="18 19">S2T63</strain>
    </source>
</reference>
<feature type="transmembrane region" description="Helical" evidence="15">
    <location>
        <begin position="118"/>
        <end position="140"/>
    </location>
</feature>
<dbReference type="InterPro" id="IPR035965">
    <property type="entry name" value="PAS-like_dom_sf"/>
</dbReference>
<dbReference type="InterPro" id="IPR050351">
    <property type="entry name" value="BphY/WalK/GraS-like"/>
</dbReference>
<dbReference type="PANTHER" id="PTHR42878">
    <property type="entry name" value="TWO-COMPONENT HISTIDINE KINASE"/>
    <property type="match status" value="1"/>
</dbReference>
<keyword evidence="8" id="KW-0547">Nucleotide-binding</keyword>
<evidence type="ECO:0000256" key="11">
    <source>
        <dbReference type="ARBA" id="ARBA00022989"/>
    </source>
</evidence>
<dbReference type="SUPFAM" id="SSF47384">
    <property type="entry name" value="Homodimeric domain of signal transducing histidine kinase"/>
    <property type="match status" value="1"/>
</dbReference>
<keyword evidence="6" id="KW-0808">Transferase</keyword>
<accession>A0A498BX45</accession>
<comment type="catalytic activity">
    <reaction evidence="1">
        <text>ATP + protein L-histidine = ADP + protein N-phospho-L-histidine.</text>
        <dbReference type="EC" id="2.7.13.3"/>
    </reaction>
</comment>
<evidence type="ECO:0000256" key="10">
    <source>
        <dbReference type="ARBA" id="ARBA00022840"/>
    </source>
</evidence>
<dbReference type="GO" id="GO:0000155">
    <property type="term" value="F:phosphorelay sensor kinase activity"/>
    <property type="evidence" value="ECO:0007669"/>
    <property type="project" value="InterPro"/>
</dbReference>
<dbReference type="GO" id="GO:0000156">
    <property type="term" value="F:phosphorelay response regulator activity"/>
    <property type="evidence" value="ECO:0007669"/>
    <property type="project" value="TreeGrafter"/>
</dbReference>
<sequence>MTGPEAAIRAPRTGAWGDVRSRSIWRWQLIFAASAVTAVVIYVLLSPHLFADVGFVCGIAAVVVLSGASLVLPWHRMPASAVLVLPLADAVAVGLMSQSGESRASLLWVFPIAWVATYYGFPALLALLGVIAGMLAVDVLQAGISAAQSQRALIILLCFGFMGVTVQLGARRARAYRELLGRQLDQVDRMRQRSERQNRRIELLADTLDTGIALIDRDGVLLDANAAFLRMYGATAIPDFSASGAIEYSDYRGTVVAPGETIVDHAIAGVRLEDRRAWLHGRDGQWRAIEVSTRSVAGEGDEYSGTLMVIRDVTVAADSERERQTVATIVSHELRNPLTAITGHVELLLERDDLPDDVLRQLAVVDNAGQRMERLITSTLDRYRPEAPHREAVLLRTITESSLTAFAASAGNAQVELTSDLTDDCPVVADAFALRQAVDNLVGNAVKYTARGGAVRVSLHALEDSARLTVSDSGIGMGADDVARIFDRGFRSAAARASGIPGTGLGMAQVREVVDEHGGSLHITSELGRGTTVELDLPMSAVREAVR</sequence>
<dbReference type="Pfam" id="PF00512">
    <property type="entry name" value="HisKA"/>
    <property type="match status" value="1"/>
</dbReference>
<dbReference type="InterPro" id="IPR000014">
    <property type="entry name" value="PAS"/>
</dbReference>
<dbReference type="SUPFAM" id="SSF55785">
    <property type="entry name" value="PYP-like sensor domain (PAS domain)"/>
    <property type="match status" value="1"/>
</dbReference>
<gene>
    <name evidence="18" type="ORF">C7474_2607</name>
</gene>
<dbReference type="FunFam" id="3.30.565.10:FF:000006">
    <property type="entry name" value="Sensor histidine kinase WalK"/>
    <property type="match status" value="1"/>
</dbReference>
<feature type="transmembrane region" description="Helical" evidence="15">
    <location>
        <begin position="29"/>
        <end position="47"/>
    </location>
</feature>
<dbReference type="CDD" id="cd00082">
    <property type="entry name" value="HisKA"/>
    <property type="match status" value="1"/>
</dbReference>
<keyword evidence="9 18" id="KW-0418">Kinase</keyword>
<dbReference type="Pfam" id="PF02518">
    <property type="entry name" value="HATPase_c"/>
    <property type="match status" value="1"/>
</dbReference>
<name>A0A498BX45_9MICO</name>
<dbReference type="PRINTS" id="PR00344">
    <property type="entry name" value="BCTRLSENSOR"/>
</dbReference>
<dbReference type="CDD" id="cd00130">
    <property type="entry name" value="PAS"/>
    <property type="match status" value="1"/>
</dbReference>
<evidence type="ECO:0000259" key="16">
    <source>
        <dbReference type="PROSITE" id="PS50109"/>
    </source>
</evidence>
<dbReference type="Gene3D" id="3.30.450.20">
    <property type="entry name" value="PAS domain"/>
    <property type="match status" value="1"/>
</dbReference>
<dbReference type="InterPro" id="IPR013656">
    <property type="entry name" value="PAS_4"/>
</dbReference>
<keyword evidence="7 15" id="KW-0812">Transmembrane</keyword>
<evidence type="ECO:0000313" key="19">
    <source>
        <dbReference type="Proteomes" id="UP000273158"/>
    </source>
</evidence>
<dbReference type="Gene3D" id="1.10.287.130">
    <property type="match status" value="1"/>
</dbReference>
<comment type="caution">
    <text evidence="18">The sequence shown here is derived from an EMBL/GenBank/DDBJ whole genome shotgun (WGS) entry which is preliminary data.</text>
</comment>
<dbReference type="GO" id="GO:0005524">
    <property type="term" value="F:ATP binding"/>
    <property type="evidence" value="ECO:0007669"/>
    <property type="project" value="UniProtKB-KW"/>
</dbReference>
<feature type="transmembrane region" description="Helical" evidence="15">
    <location>
        <begin position="53"/>
        <end position="72"/>
    </location>
</feature>
<evidence type="ECO:0000256" key="3">
    <source>
        <dbReference type="ARBA" id="ARBA00004236"/>
    </source>
</evidence>
<dbReference type="SUPFAM" id="SSF55874">
    <property type="entry name" value="ATPase domain of HSP90 chaperone/DNA topoisomerase II/histidine kinase"/>
    <property type="match status" value="1"/>
</dbReference>
<keyword evidence="12" id="KW-0902">Two-component regulatory system</keyword>
<feature type="domain" description="Histidine kinase" evidence="16">
    <location>
        <begin position="329"/>
        <end position="541"/>
    </location>
</feature>
<organism evidence="18 19">
    <name type="scientific">Microbacterium telephonicum</name>
    <dbReference type="NCBI Taxonomy" id="1714841"/>
    <lineage>
        <taxon>Bacteria</taxon>
        <taxon>Bacillati</taxon>
        <taxon>Actinomycetota</taxon>
        <taxon>Actinomycetes</taxon>
        <taxon>Micrococcales</taxon>
        <taxon>Microbacteriaceae</taxon>
        <taxon>Microbacterium</taxon>
    </lineage>
</organism>
<evidence type="ECO:0000313" key="18">
    <source>
        <dbReference type="EMBL" id="RLK48005.1"/>
    </source>
</evidence>
<feature type="domain" description="PAS" evidence="17">
    <location>
        <begin position="197"/>
        <end position="233"/>
    </location>
</feature>
<dbReference type="PROSITE" id="PS50112">
    <property type="entry name" value="PAS"/>
    <property type="match status" value="1"/>
</dbReference>
<dbReference type="InterPro" id="IPR004358">
    <property type="entry name" value="Sig_transdc_His_kin-like_C"/>
</dbReference>
<dbReference type="SMART" id="SM00388">
    <property type="entry name" value="HisKA"/>
    <property type="match status" value="1"/>
</dbReference>
<dbReference type="InterPro" id="IPR003661">
    <property type="entry name" value="HisK_dim/P_dom"/>
</dbReference>
<dbReference type="InterPro" id="IPR003594">
    <property type="entry name" value="HATPase_dom"/>
</dbReference>
<dbReference type="InterPro" id="IPR005467">
    <property type="entry name" value="His_kinase_dom"/>
</dbReference>
<dbReference type="GO" id="GO:0005886">
    <property type="term" value="C:plasma membrane"/>
    <property type="evidence" value="ECO:0007669"/>
    <property type="project" value="UniProtKB-SubCell"/>
</dbReference>
<dbReference type="Pfam" id="PF08448">
    <property type="entry name" value="PAS_4"/>
    <property type="match status" value="1"/>
</dbReference>
<dbReference type="Proteomes" id="UP000273158">
    <property type="component" value="Unassembled WGS sequence"/>
</dbReference>
<evidence type="ECO:0000256" key="8">
    <source>
        <dbReference type="ARBA" id="ARBA00022741"/>
    </source>
</evidence>
<dbReference type="Gene3D" id="3.30.565.10">
    <property type="entry name" value="Histidine kinase-like ATPase, C-terminal domain"/>
    <property type="match status" value="1"/>
</dbReference>
<keyword evidence="11 15" id="KW-1133">Transmembrane helix</keyword>